<accession>A0A0P1FGX5</accession>
<dbReference type="SMART" id="SM00388">
    <property type="entry name" value="HisKA"/>
    <property type="match status" value="1"/>
</dbReference>
<keyword evidence="9" id="KW-1185">Reference proteome</keyword>
<dbReference type="SUPFAM" id="SSF55874">
    <property type="entry name" value="ATPase domain of HSP90 chaperone/DNA topoisomerase II/histidine kinase"/>
    <property type="match status" value="1"/>
</dbReference>
<feature type="transmembrane region" description="Helical" evidence="6">
    <location>
        <begin position="76"/>
        <end position="97"/>
    </location>
</feature>
<dbReference type="CDD" id="cd00082">
    <property type="entry name" value="HisKA"/>
    <property type="match status" value="1"/>
</dbReference>
<dbReference type="InterPro" id="IPR005467">
    <property type="entry name" value="His_kinase_dom"/>
</dbReference>
<dbReference type="EMBL" id="CYSA01000026">
    <property type="protein sequence ID" value="CUH67273.1"/>
    <property type="molecule type" value="Genomic_DNA"/>
</dbReference>
<dbReference type="InterPro" id="IPR036890">
    <property type="entry name" value="HATPase_C_sf"/>
</dbReference>
<dbReference type="Proteomes" id="UP000051587">
    <property type="component" value="Unassembled WGS sequence"/>
</dbReference>
<dbReference type="PANTHER" id="PTHR43711:SF26">
    <property type="entry name" value="SENSOR HISTIDINE KINASE RCSC"/>
    <property type="match status" value="1"/>
</dbReference>
<gene>
    <name evidence="8" type="primary">rpfC_3</name>
    <name evidence="8" type="ORF">TG4357_02912</name>
</gene>
<evidence type="ECO:0000256" key="3">
    <source>
        <dbReference type="ARBA" id="ARBA00022679"/>
    </source>
</evidence>
<feature type="domain" description="Histidine kinase" evidence="7">
    <location>
        <begin position="212"/>
        <end position="427"/>
    </location>
</feature>
<evidence type="ECO:0000256" key="4">
    <source>
        <dbReference type="ARBA" id="ARBA00022777"/>
    </source>
</evidence>
<evidence type="ECO:0000256" key="1">
    <source>
        <dbReference type="ARBA" id="ARBA00000085"/>
    </source>
</evidence>
<dbReference type="Gene3D" id="1.10.287.130">
    <property type="match status" value="1"/>
</dbReference>
<protein>
    <recommendedName>
        <fullName evidence="2">histidine kinase</fullName>
        <ecNumber evidence="2">2.7.13.3</ecNumber>
    </recommendedName>
</protein>
<dbReference type="RefSeq" id="WP_058263618.1">
    <property type="nucleotide sequence ID" value="NZ_CYSA01000026.1"/>
</dbReference>
<evidence type="ECO:0000259" key="7">
    <source>
        <dbReference type="PROSITE" id="PS50109"/>
    </source>
</evidence>
<dbReference type="InterPro" id="IPR003594">
    <property type="entry name" value="HATPase_dom"/>
</dbReference>
<dbReference type="Pfam" id="PF00512">
    <property type="entry name" value="HisKA"/>
    <property type="match status" value="1"/>
</dbReference>
<feature type="transmembrane region" description="Helical" evidence="6">
    <location>
        <begin position="125"/>
        <end position="144"/>
    </location>
</feature>
<dbReference type="EC" id="2.7.13.3" evidence="2"/>
<feature type="transmembrane region" description="Helical" evidence="6">
    <location>
        <begin position="103"/>
        <end position="120"/>
    </location>
</feature>
<keyword evidence="6" id="KW-0472">Membrane</keyword>
<dbReference type="PANTHER" id="PTHR43711">
    <property type="entry name" value="TWO-COMPONENT HISTIDINE KINASE"/>
    <property type="match status" value="1"/>
</dbReference>
<reference evidence="8 9" key="1">
    <citation type="submission" date="2015-09" db="EMBL/GenBank/DDBJ databases">
        <authorList>
            <consortium name="Swine Surveillance"/>
        </authorList>
    </citation>
    <scope>NUCLEOTIDE SEQUENCE [LARGE SCALE GENOMIC DNA]</scope>
    <source>
        <strain evidence="8 9">CECT 4357</strain>
    </source>
</reference>
<evidence type="ECO:0000256" key="2">
    <source>
        <dbReference type="ARBA" id="ARBA00012438"/>
    </source>
</evidence>
<evidence type="ECO:0000313" key="9">
    <source>
        <dbReference type="Proteomes" id="UP000051587"/>
    </source>
</evidence>
<dbReference type="Gene3D" id="3.30.565.10">
    <property type="entry name" value="Histidine kinase-like ATPase, C-terminal domain"/>
    <property type="match status" value="1"/>
</dbReference>
<feature type="transmembrane region" description="Helical" evidence="6">
    <location>
        <begin position="164"/>
        <end position="184"/>
    </location>
</feature>
<evidence type="ECO:0000256" key="5">
    <source>
        <dbReference type="ARBA" id="ARBA00023012"/>
    </source>
</evidence>
<keyword evidence="3 8" id="KW-0808">Transferase</keyword>
<dbReference type="STRING" id="53501.SAMN04488043_101348"/>
<dbReference type="InterPro" id="IPR003661">
    <property type="entry name" value="HisK_dim/P_dom"/>
</dbReference>
<feature type="transmembrane region" description="Helical" evidence="6">
    <location>
        <begin position="52"/>
        <end position="69"/>
    </location>
</feature>
<evidence type="ECO:0000313" key="8">
    <source>
        <dbReference type="EMBL" id="CUH67273.1"/>
    </source>
</evidence>
<keyword evidence="5" id="KW-0902">Two-component regulatory system</keyword>
<dbReference type="InterPro" id="IPR050736">
    <property type="entry name" value="Sensor_HK_Regulatory"/>
</dbReference>
<feature type="transmembrane region" description="Helical" evidence="6">
    <location>
        <begin position="25"/>
        <end position="46"/>
    </location>
</feature>
<proteinExistence type="predicted"/>
<dbReference type="OrthoDB" id="9801651at2"/>
<dbReference type="SUPFAM" id="SSF47384">
    <property type="entry name" value="Homodimeric domain of signal transducing histidine kinase"/>
    <property type="match status" value="1"/>
</dbReference>
<dbReference type="AlphaFoldDB" id="A0A0P1FGX5"/>
<name>A0A0P1FGX5_THAGE</name>
<evidence type="ECO:0000256" key="6">
    <source>
        <dbReference type="SAM" id="Phobius"/>
    </source>
</evidence>
<dbReference type="Pfam" id="PF02518">
    <property type="entry name" value="HATPase_c"/>
    <property type="match status" value="1"/>
</dbReference>
<dbReference type="SMART" id="SM00387">
    <property type="entry name" value="HATPase_c"/>
    <property type="match status" value="1"/>
</dbReference>
<dbReference type="GO" id="GO:0000155">
    <property type="term" value="F:phosphorelay sensor kinase activity"/>
    <property type="evidence" value="ECO:0007669"/>
    <property type="project" value="InterPro"/>
</dbReference>
<keyword evidence="4" id="KW-0418">Kinase</keyword>
<dbReference type="InterPro" id="IPR036097">
    <property type="entry name" value="HisK_dim/P_sf"/>
</dbReference>
<comment type="catalytic activity">
    <reaction evidence="1">
        <text>ATP + protein L-histidine = ADP + protein N-phospho-L-histidine.</text>
        <dbReference type="EC" id="2.7.13.3"/>
    </reaction>
</comment>
<keyword evidence="6" id="KW-1133">Transmembrane helix</keyword>
<sequence>MFKRWDSGMGRFYPQPSKNRRQIRAAFNIAVTVAVISFIEALILLISGAYTTAIGSLLVFAGAVTGVFLHRRARHLSARVIVLSMLNIGTFLGSFTIHPDSNYWYHLYLYVGLPFLILSWRDNRILVLIFTTLPMICWMVLQLTNFGNLAYIEIDQDQAVAYRYVYAAYTVIFVVVDFALYNWIAQSYDLALRKALRAEKKAGRAKTAFLSSMSHEIRTPLNAVIGASDLLQSHPDAPPEIRRIAEAICSAGLDILSQTERTTAFTRLLSGSVHAVPQVVNPIHHVGQAIERLQDDIALKDLKLKIIEAEGFRIHADPAMLTETLFHLVDRAIGNTTKGGQIKIELAPGNKIMRISVTDDGPTVPLGQRESLFLFDEPLDLNFNTGSDSRMGMAIAGAYVKAMGGRIGIGRPHIPGCELWIDLPIAEQLRISPAAA</sequence>
<dbReference type="PROSITE" id="PS50109">
    <property type="entry name" value="HIS_KIN"/>
    <property type="match status" value="1"/>
</dbReference>
<organism evidence="8 9">
    <name type="scientific">Thalassovita gelatinovora</name>
    <name type="common">Thalassobius gelatinovorus</name>
    <dbReference type="NCBI Taxonomy" id="53501"/>
    <lineage>
        <taxon>Bacteria</taxon>
        <taxon>Pseudomonadati</taxon>
        <taxon>Pseudomonadota</taxon>
        <taxon>Alphaproteobacteria</taxon>
        <taxon>Rhodobacterales</taxon>
        <taxon>Roseobacteraceae</taxon>
        <taxon>Thalassovita</taxon>
    </lineage>
</organism>
<keyword evidence="6" id="KW-0812">Transmembrane</keyword>